<dbReference type="AlphaFoldDB" id="A0AA36IJT7"/>
<accession>A0AA36IJT7</accession>
<feature type="chain" id="PRO_5041210933" evidence="2">
    <location>
        <begin position="18"/>
        <end position="294"/>
    </location>
</feature>
<reference evidence="3" key="1">
    <citation type="submission" date="2023-08" db="EMBL/GenBank/DDBJ databases">
        <authorList>
            <person name="Chen Y."/>
            <person name="Shah S."/>
            <person name="Dougan E. K."/>
            <person name="Thang M."/>
            <person name="Chan C."/>
        </authorList>
    </citation>
    <scope>NUCLEOTIDE SEQUENCE</scope>
</reference>
<sequence length="294" mass="32506">MQLLWTIGLAALHGVVSEPTEEDCSEGALRKNRDADQKAWCDALYGQASQPTLGDERRLWGNDQVIQVGGAIYDCRDGLDDVKLYWDVEKQAHCCAELGMGCPQNAFDCESGYMNWVHGWSPGKKIWCCMHSNRGCPPTTETRTSTATTTSTSTYPGCRRTCTLQNVEVTCQERIHFASVHTFLGETSPCQMSHELVLHECGGLCDQCSIREACLGAANVPTTTPPPATRPRTTRPAEGGKADPFDCHEGLDMWQMVWFPAKQEWCCKNRKLGCPDDEAGKAQKWQSALVPQAL</sequence>
<dbReference type="EMBL" id="CAUJNA010001630">
    <property type="protein sequence ID" value="CAJ1388059.1"/>
    <property type="molecule type" value="Genomic_DNA"/>
</dbReference>
<proteinExistence type="predicted"/>
<keyword evidence="4" id="KW-1185">Reference proteome</keyword>
<gene>
    <name evidence="3" type="ORF">EVOR1521_LOCUS14004</name>
</gene>
<feature type="region of interest" description="Disordered" evidence="1">
    <location>
        <begin position="221"/>
        <end position="242"/>
    </location>
</feature>
<evidence type="ECO:0000313" key="3">
    <source>
        <dbReference type="EMBL" id="CAJ1388059.1"/>
    </source>
</evidence>
<organism evidence="3 4">
    <name type="scientific">Effrenium voratum</name>
    <dbReference type="NCBI Taxonomy" id="2562239"/>
    <lineage>
        <taxon>Eukaryota</taxon>
        <taxon>Sar</taxon>
        <taxon>Alveolata</taxon>
        <taxon>Dinophyceae</taxon>
        <taxon>Suessiales</taxon>
        <taxon>Symbiodiniaceae</taxon>
        <taxon>Effrenium</taxon>
    </lineage>
</organism>
<evidence type="ECO:0000313" key="4">
    <source>
        <dbReference type="Proteomes" id="UP001178507"/>
    </source>
</evidence>
<name>A0AA36IJT7_9DINO</name>
<protein>
    <submittedName>
        <fullName evidence="3">Uncharacterized protein</fullName>
    </submittedName>
</protein>
<comment type="caution">
    <text evidence="3">The sequence shown here is derived from an EMBL/GenBank/DDBJ whole genome shotgun (WGS) entry which is preliminary data.</text>
</comment>
<keyword evidence="2" id="KW-0732">Signal</keyword>
<evidence type="ECO:0000256" key="1">
    <source>
        <dbReference type="SAM" id="MobiDB-lite"/>
    </source>
</evidence>
<dbReference type="Proteomes" id="UP001178507">
    <property type="component" value="Unassembled WGS sequence"/>
</dbReference>
<feature type="signal peptide" evidence="2">
    <location>
        <begin position="1"/>
        <end position="17"/>
    </location>
</feature>
<evidence type="ECO:0000256" key="2">
    <source>
        <dbReference type="SAM" id="SignalP"/>
    </source>
</evidence>